<name>A0A0A9EAS3_ARUDO</name>
<evidence type="ECO:0000256" key="1">
    <source>
        <dbReference type="SAM" id="Phobius"/>
    </source>
</evidence>
<reference evidence="2" key="2">
    <citation type="journal article" date="2015" name="Data Brief">
        <title>Shoot transcriptome of the giant reed, Arundo donax.</title>
        <authorList>
            <person name="Barrero R.A."/>
            <person name="Guerrero F.D."/>
            <person name="Moolhuijzen P."/>
            <person name="Goolsby J.A."/>
            <person name="Tidwell J."/>
            <person name="Bellgard S.E."/>
            <person name="Bellgard M.I."/>
        </authorList>
    </citation>
    <scope>NUCLEOTIDE SEQUENCE</scope>
    <source>
        <tissue evidence="2">Shoot tissue taken approximately 20 cm above the soil surface</tissue>
    </source>
</reference>
<keyword evidence="1" id="KW-1133">Transmembrane helix</keyword>
<keyword evidence="1" id="KW-0812">Transmembrane</keyword>
<accession>A0A0A9EAS3</accession>
<keyword evidence="1" id="KW-0472">Membrane</keyword>
<protein>
    <submittedName>
        <fullName evidence="2">Uncharacterized protein</fullName>
    </submittedName>
</protein>
<organism evidence="2">
    <name type="scientific">Arundo donax</name>
    <name type="common">Giant reed</name>
    <name type="synonym">Donax arundinaceus</name>
    <dbReference type="NCBI Taxonomy" id="35708"/>
    <lineage>
        <taxon>Eukaryota</taxon>
        <taxon>Viridiplantae</taxon>
        <taxon>Streptophyta</taxon>
        <taxon>Embryophyta</taxon>
        <taxon>Tracheophyta</taxon>
        <taxon>Spermatophyta</taxon>
        <taxon>Magnoliopsida</taxon>
        <taxon>Liliopsida</taxon>
        <taxon>Poales</taxon>
        <taxon>Poaceae</taxon>
        <taxon>PACMAD clade</taxon>
        <taxon>Arundinoideae</taxon>
        <taxon>Arundineae</taxon>
        <taxon>Arundo</taxon>
    </lineage>
</organism>
<reference evidence="2" key="1">
    <citation type="submission" date="2014-09" db="EMBL/GenBank/DDBJ databases">
        <authorList>
            <person name="Magalhaes I.L.F."/>
            <person name="Oliveira U."/>
            <person name="Santos F.R."/>
            <person name="Vidigal T.H.D.A."/>
            <person name="Brescovit A.D."/>
            <person name="Santos A.J."/>
        </authorList>
    </citation>
    <scope>NUCLEOTIDE SEQUENCE</scope>
    <source>
        <tissue evidence="2">Shoot tissue taken approximately 20 cm above the soil surface</tissue>
    </source>
</reference>
<evidence type="ECO:0000313" key="2">
    <source>
        <dbReference type="EMBL" id="JAD97869.1"/>
    </source>
</evidence>
<dbReference type="AlphaFoldDB" id="A0A0A9EAS3"/>
<feature type="transmembrane region" description="Helical" evidence="1">
    <location>
        <begin position="30"/>
        <end position="50"/>
    </location>
</feature>
<proteinExistence type="predicted"/>
<sequence length="94" mass="10892">MQFVKQLKKVRREKRTETVWSGMSARKQQIILLSVCIIQLLVRLSVLALASVVLDPMELAEWPNMCMIMSSCTCQACFYLWAEFTFQDDISIVE</sequence>
<dbReference type="EMBL" id="GBRH01200026">
    <property type="protein sequence ID" value="JAD97869.1"/>
    <property type="molecule type" value="Transcribed_RNA"/>
</dbReference>